<protein>
    <submittedName>
        <fullName evidence="2">WD40 repeat-like protein</fullName>
    </submittedName>
</protein>
<evidence type="ECO:0000313" key="2">
    <source>
        <dbReference type="EMBL" id="KZW02022.1"/>
    </source>
</evidence>
<feature type="region of interest" description="Disordered" evidence="1">
    <location>
        <begin position="635"/>
        <end position="659"/>
    </location>
</feature>
<feature type="compositionally biased region" description="Acidic residues" evidence="1">
    <location>
        <begin position="226"/>
        <end position="238"/>
    </location>
</feature>
<dbReference type="PANTHER" id="PTHR44163:SF1">
    <property type="entry name" value="U3 SMALL NUCLEOLAR RNA-ASSOCIATED PROTEIN 4 HOMOLOG"/>
    <property type="match status" value="1"/>
</dbReference>
<dbReference type="InParanoid" id="A0A165PDN1"/>
<dbReference type="PANTHER" id="PTHR44163">
    <property type="entry name" value="U3 SMALL NUCLEOLAR RNA-ASSOCIATED PROTEIN 4 HOMOLOG"/>
    <property type="match status" value="1"/>
</dbReference>
<dbReference type="Gene3D" id="2.130.10.10">
    <property type="entry name" value="YVTN repeat-like/Quinoprotein amine dehydrogenase"/>
    <property type="match status" value="2"/>
</dbReference>
<accession>A0A165PDN1</accession>
<feature type="region of interest" description="Disordered" evidence="1">
    <location>
        <begin position="34"/>
        <end position="62"/>
    </location>
</feature>
<dbReference type="InterPro" id="IPR015943">
    <property type="entry name" value="WD40/YVTN_repeat-like_dom_sf"/>
</dbReference>
<dbReference type="GO" id="GO:0030686">
    <property type="term" value="C:90S preribosome"/>
    <property type="evidence" value="ECO:0007669"/>
    <property type="project" value="InterPro"/>
</dbReference>
<gene>
    <name evidence="2" type="ORF">EXIGLDRAFT_738384</name>
</gene>
<dbReference type="STRING" id="1314781.A0A165PDN1"/>
<dbReference type="EMBL" id="KV425890">
    <property type="protein sequence ID" value="KZW02022.1"/>
    <property type="molecule type" value="Genomic_DNA"/>
</dbReference>
<dbReference type="SUPFAM" id="SSF50998">
    <property type="entry name" value="Quinoprotein alcohol dehydrogenase-like"/>
    <property type="match status" value="1"/>
</dbReference>
<feature type="region of interest" description="Disordered" evidence="1">
    <location>
        <begin position="815"/>
        <end position="861"/>
    </location>
</feature>
<dbReference type="FunCoup" id="A0A165PDN1">
    <property type="interactions" value="621"/>
</dbReference>
<name>A0A165PDN1_EXIGL</name>
<organism evidence="2 3">
    <name type="scientific">Exidia glandulosa HHB12029</name>
    <dbReference type="NCBI Taxonomy" id="1314781"/>
    <lineage>
        <taxon>Eukaryota</taxon>
        <taxon>Fungi</taxon>
        <taxon>Dikarya</taxon>
        <taxon>Basidiomycota</taxon>
        <taxon>Agaricomycotina</taxon>
        <taxon>Agaricomycetes</taxon>
        <taxon>Auriculariales</taxon>
        <taxon>Exidiaceae</taxon>
        <taxon>Exidia</taxon>
    </lineage>
</organism>
<dbReference type="SMART" id="SM00320">
    <property type="entry name" value="WD40"/>
    <property type="match status" value="7"/>
</dbReference>
<dbReference type="GO" id="GO:0032040">
    <property type="term" value="C:small-subunit processome"/>
    <property type="evidence" value="ECO:0007669"/>
    <property type="project" value="TreeGrafter"/>
</dbReference>
<feature type="region of interest" description="Disordered" evidence="1">
    <location>
        <begin position="208"/>
        <end position="238"/>
    </location>
</feature>
<dbReference type="InterPro" id="IPR011047">
    <property type="entry name" value="Quinoprotein_ADH-like_sf"/>
</dbReference>
<dbReference type="Proteomes" id="UP000077266">
    <property type="component" value="Unassembled WGS sequence"/>
</dbReference>
<evidence type="ECO:0000313" key="3">
    <source>
        <dbReference type="Proteomes" id="UP000077266"/>
    </source>
</evidence>
<dbReference type="InterPro" id="IPR001680">
    <property type="entry name" value="WD40_rpt"/>
</dbReference>
<dbReference type="GO" id="GO:0003723">
    <property type="term" value="F:RNA binding"/>
    <property type="evidence" value="ECO:0007669"/>
    <property type="project" value="TreeGrafter"/>
</dbReference>
<evidence type="ECO:0000256" key="1">
    <source>
        <dbReference type="SAM" id="MobiDB-lite"/>
    </source>
</evidence>
<dbReference type="GO" id="GO:0034455">
    <property type="term" value="C:t-UTP complex"/>
    <property type="evidence" value="ECO:0007669"/>
    <property type="project" value="TreeGrafter"/>
</dbReference>
<dbReference type="OrthoDB" id="8883818at2759"/>
<sequence>MASSSNASQYTVHRCRFVDYTPASITAIAVPPTPLPRIHGKNAQKASPAHASGQPKHGPLAVGRGNGNIELYEWSGTAGADISAQGWVLHKMLYAPTPSKIDTLAFVLSDAHSLRSGQTPLLSDLRLFSAGGGSELLEWDLERGTILRSISSQGGSIWSFAPNPSSTMLALGCEDGGVRLLNVADGALEHVRRLDRVKTRLLSIAWGPPKLPSASPKNSNKRQTDSDSDDDDDDEEEWTDSFVVAGCSDSSLRKWDCATGRVLDRMMVDRNKGERTLVWAVGVLGDGTVVSGDSLGYVKFWDAKTSTQMQSYQLHGADVLALTIGPEGRSVYTAGVDQKINQFSRVQVGSGNTTIERWIHSSDRRYHVHDVRALATWPAYTPLPSSVKQNAPSGRVLAPILISGGLDTTLAMAACALPADKNVQLINPLRTRSSLFDDSTHRWQSYPIHGLVRLAKEARLLMLVRPRGVSLWRLSPVARPSEDQTDMGIRALMDEDEENAQKGGWKKALEMELSVLTNLCAGAISDNGKWLCVADMYETKLFRLEHRGETIKPVRVKTFTAVLLPHVASTSDSEVSTGATAITFSPDSNKLIIATSVSSYVLIVDLGSADDDLDNIRVLRRFDQHRMRDVVLTQNARTTPADSAMDVDEPEPQPPSQENVNVEMQDDDSADNAATVTRISHAVVSPDGQWLATGDVRRRVHVYNLDSIQHHAALPTFETPLSTLVFDPSRPHTLIVVLLNNSFKVFDVETRQFPLWARAVCDAIPRFILEKRDPVQGAAFCPQAAPGAERPGMLLWSREWMCYVELDGAVPAPQPLHAKKRRRSMVHASKPQAEEEDEDAPRVNGNGAAAHESGDESDGERTRRTNFVFLDDKYRSMLFLGFLGDGDMVAVERPFADVLATLPPAYYKQRYGAS</sequence>
<dbReference type="AlphaFoldDB" id="A0A165PDN1"/>
<keyword evidence="3" id="KW-1185">Reference proteome</keyword>
<dbReference type="GO" id="GO:0000462">
    <property type="term" value="P:maturation of SSU-rRNA from tricistronic rRNA transcript (SSU-rRNA, 5.8S rRNA, LSU-rRNA)"/>
    <property type="evidence" value="ECO:0007669"/>
    <property type="project" value="InterPro"/>
</dbReference>
<reference evidence="2 3" key="1">
    <citation type="journal article" date="2016" name="Mol. Biol. Evol.">
        <title>Comparative Genomics of Early-Diverging Mushroom-Forming Fungi Provides Insights into the Origins of Lignocellulose Decay Capabilities.</title>
        <authorList>
            <person name="Nagy L.G."/>
            <person name="Riley R."/>
            <person name="Tritt A."/>
            <person name="Adam C."/>
            <person name="Daum C."/>
            <person name="Floudas D."/>
            <person name="Sun H."/>
            <person name="Yadav J.S."/>
            <person name="Pangilinan J."/>
            <person name="Larsson K.H."/>
            <person name="Matsuura K."/>
            <person name="Barry K."/>
            <person name="Labutti K."/>
            <person name="Kuo R."/>
            <person name="Ohm R.A."/>
            <person name="Bhattacharya S.S."/>
            <person name="Shirouzu T."/>
            <person name="Yoshinaga Y."/>
            <person name="Martin F.M."/>
            <person name="Grigoriev I.V."/>
            <person name="Hibbett D.S."/>
        </authorList>
    </citation>
    <scope>NUCLEOTIDE SEQUENCE [LARGE SCALE GENOMIC DNA]</scope>
    <source>
        <strain evidence="2 3">HHB12029</strain>
    </source>
</reference>
<dbReference type="InterPro" id="IPR046351">
    <property type="entry name" value="UTP4"/>
</dbReference>
<proteinExistence type="predicted"/>